<dbReference type="SMART" id="SM00093">
    <property type="entry name" value="SERPIN"/>
    <property type="match status" value="1"/>
</dbReference>
<accession>A0A915D2H0</accession>
<dbReference type="PANTHER" id="PTHR11461">
    <property type="entry name" value="SERINE PROTEASE INHIBITOR, SERPIN"/>
    <property type="match status" value="1"/>
</dbReference>
<dbReference type="PANTHER" id="PTHR11461:SF211">
    <property type="entry name" value="GH10112P-RELATED"/>
    <property type="match status" value="1"/>
</dbReference>
<dbReference type="Gene3D" id="3.30.497.10">
    <property type="entry name" value="Antithrombin, subunit I, domain 2"/>
    <property type="match status" value="1"/>
</dbReference>
<dbReference type="WBParaSite" id="jg15215">
    <property type="protein sequence ID" value="jg15215"/>
    <property type="gene ID" value="jg15215"/>
</dbReference>
<dbReference type="InterPro" id="IPR042185">
    <property type="entry name" value="Serpin_sf_2"/>
</dbReference>
<dbReference type="Pfam" id="PF00079">
    <property type="entry name" value="Serpin"/>
    <property type="match status" value="1"/>
</dbReference>
<keyword evidence="4" id="KW-1185">Reference proteome</keyword>
<evidence type="ECO:0000313" key="4">
    <source>
        <dbReference type="Proteomes" id="UP000887574"/>
    </source>
</evidence>
<dbReference type="AlphaFoldDB" id="A0A915D2H0"/>
<organism evidence="4 5">
    <name type="scientific">Ditylenchus dipsaci</name>
    <dbReference type="NCBI Taxonomy" id="166011"/>
    <lineage>
        <taxon>Eukaryota</taxon>
        <taxon>Metazoa</taxon>
        <taxon>Ecdysozoa</taxon>
        <taxon>Nematoda</taxon>
        <taxon>Chromadorea</taxon>
        <taxon>Rhabditida</taxon>
        <taxon>Tylenchina</taxon>
        <taxon>Tylenchomorpha</taxon>
        <taxon>Sphaerularioidea</taxon>
        <taxon>Anguinidae</taxon>
        <taxon>Anguininae</taxon>
        <taxon>Ditylenchus</taxon>
    </lineage>
</organism>
<name>A0A915D2H0_9BILA</name>
<evidence type="ECO:0000256" key="1">
    <source>
        <dbReference type="ARBA" id="ARBA00009500"/>
    </source>
</evidence>
<evidence type="ECO:0000256" key="2">
    <source>
        <dbReference type="RuleBase" id="RU000411"/>
    </source>
</evidence>
<dbReference type="InterPro" id="IPR023796">
    <property type="entry name" value="Serpin_dom"/>
</dbReference>
<comment type="similarity">
    <text evidence="1 2">Belongs to the serpin family.</text>
</comment>
<feature type="domain" description="Serpin" evidence="3">
    <location>
        <begin position="82"/>
        <end position="422"/>
    </location>
</feature>
<evidence type="ECO:0000313" key="5">
    <source>
        <dbReference type="WBParaSite" id="jg15215"/>
    </source>
</evidence>
<reference evidence="5" key="1">
    <citation type="submission" date="2022-11" db="UniProtKB">
        <authorList>
            <consortium name="WormBaseParasite"/>
        </authorList>
    </citation>
    <scope>IDENTIFICATION</scope>
</reference>
<dbReference type="InterPro" id="IPR042178">
    <property type="entry name" value="Serpin_sf_1"/>
</dbReference>
<proteinExistence type="inferred from homology"/>
<dbReference type="GO" id="GO:0004867">
    <property type="term" value="F:serine-type endopeptidase inhibitor activity"/>
    <property type="evidence" value="ECO:0007669"/>
    <property type="project" value="InterPro"/>
</dbReference>
<dbReference type="SUPFAM" id="SSF56574">
    <property type="entry name" value="Serpins"/>
    <property type="match status" value="1"/>
</dbReference>
<evidence type="ECO:0000259" key="3">
    <source>
        <dbReference type="SMART" id="SM00093"/>
    </source>
</evidence>
<dbReference type="Proteomes" id="UP000887574">
    <property type="component" value="Unplaced"/>
</dbReference>
<sequence length="517" mass="58713">MTLLIIYSVSTLLIKNNRANTETKPEIDSQHTTLPYLLNKNIFCYKELRGADLSKFIENPNKSFNNEHFGDAQFDFSVQMLSRLFELSNHTDQTAVKTTLFSPLVLFFNMGVLSAMSSGETRKEVLHNIFQDASQLELEQYFSSKAHEKLSHDSEKVDAAFFSALFLQVKYVRCFLLSKFGDLESLRQKFSDNFTDRLISTYGTHSEFIDFSSNSEANAQHINQMLQSDRNITELYKESITPAQLTSETTSLLLSALSFSGLFLRCFGSLIPRPFYPYETNSGLQRTEFFLYGHHQMLLYENDKLQLIGKPFQDQSFVFFIILPRPNATICKVLESLSGNQLRTMLANFKIANVLLEVPQFNVSTASREMRPVFEDLGVKKAFLSNAELNDLSDQSVAVDSIVHQVDFAIKKCGVTLHVCDKNAILRRLFLGLSELSGSHTGTSIRREVNRILSDFGLSIKDLFKVVTDGASNMANAFRDVCSVEVMIQYLEDNNEEEMEETDKVNIDCSTAELFIQ</sequence>
<protein>
    <submittedName>
        <fullName evidence="5">Serpin domain-containing protein</fullName>
    </submittedName>
</protein>
<dbReference type="Gene3D" id="2.30.39.10">
    <property type="entry name" value="Alpha-1-antitrypsin, domain 1"/>
    <property type="match status" value="1"/>
</dbReference>
<dbReference type="GO" id="GO:0005615">
    <property type="term" value="C:extracellular space"/>
    <property type="evidence" value="ECO:0007669"/>
    <property type="project" value="InterPro"/>
</dbReference>
<dbReference type="InterPro" id="IPR036186">
    <property type="entry name" value="Serpin_sf"/>
</dbReference>
<dbReference type="InterPro" id="IPR000215">
    <property type="entry name" value="Serpin_fam"/>
</dbReference>